<name>A0ABS0TLJ0_9FLAO</name>
<dbReference type="Pfam" id="PF07396">
    <property type="entry name" value="Porin_O_P"/>
    <property type="match status" value="1"/>
</dbReference>
<evidence type="ECO:0000313" key="2">
    <source>
        <dbReference type="Proteomes" id="UP000635665"/>
    </source>
</evidence>
<dbReference type="InterPro" id="IPR023614">
    <property type="entry name" value="Porin_dom_sf"/>
</dbReference>
<reference evidence="1 2" key="1">
    <citation type="submission" date="2020-12" db="EMBL/GenBank/DDBJ databases">
        <title>Salegentibacter orientalis sp. nov., isolated from costal sediment.</title>
        <authorList>
            <person name="Lian F.-B."/>
        </authorList>
    </citation>
    <scope>NUCLEOTIDE SEQUENCE [LARGE SCALE GENOMIC DNA]</scope>
    <source>
        <strain evidence="1 2">F60176</strain>
    </source>
</reference>
<keyword evidence="2" id="KW-1185">Reference proteome</keyword>
<dbReference type="InterPro" id="IPR010870">
    <property type="entry name" value="Porin_O/P"/>
</dbReference>
<dbReference type="EMBL" id="JAEHNY010000012">
    <property type="protein sequence ID" value="MBI6120909.1"/>
    <property type="molecule type" value="Genomic_DNA"/>
</dbReference>
<dbReference type="RefSeq" id="WP_198639129.1">
    <property type="nucleotide sequence ID" value="NZ_JAEHNY010000012.1"/>
</dbReference>
<protein>
    <submittedName>
        <fullName evidence="1">Porin</fullName>
    </submittedName>
</protein>
<dbReference type="SUPFAM" id="SSF56935">
    <property type="entry name" value="Porins"/>
    <property type="match status" value="1"/>
</dbReference>
<evidence type="ECO:0000313" key="1">
    <source>
        <dbReference type="EMBL" id="MBI6120909.1"/>
    </source>
</evidence>
<dbReference type="Proteomes" id="UP000635665">
    <property type="component" value="Unassembled WGS sequence"/>
</dbReference>
<accession>A0ABS0TLJ0</accession>
<organism evidence="1 2">
    <name type="scientific">Salegentibacter maritimus</name>
    <dbReference type="NCBI Taxonomy" id="2794347"/>
    <lineage>
        <taxon>Bacteria</taxon>
        <taxon>Pseudomonadati</taxon>
        <taxon>Bacteroidota</taxon>
        <taxon>Flavobacteriia</taxon>
        <taxon>Flavobacteriales</taxon>
        <taxon>Flavobacteriaceae</taxon>
        <taxon>Salegentibacter</taxon>
    </lineage>
</organism>
<proteinExistence type="predicted"/>
<comment type="caution">
    <text evidence="1">The sequence shown here is derived from an EMBL/GenBank/DDBJ whole genome shotgun (WGS) entry which is preliminary data.</text>
</comment>
<dbReference type="Gene3D" id="2.40.160.10">
    <property type="entry name" value="Porin"/>
    <property type="match status" value="1"/>
</dbReference>
<sequence>MKSCSKHSLPIFYIFFALLLGNLNGFAQNDSLINDYSYFQRKLKLNALVVGRYTTSLNQDVDFMGQHHTDKDLVSNSFEMQYARLSTTFFINDRISTSILLNLADFKKENVKGKVLENAFVTYYHNSFLKIRAGQFRPFFGLEDLHPFQLDNSYAWSRQYSLFGRNGWQSFQIGAAAFGSLKSNIFSYYLTIYNGNNKNVMGDNDSSKNLTLRLEYRPTPVLQFGLNGGKANYKGQKATAYGIDAQLQQPLGNRLDLAINTEFKKGTNFEAFRMAEEPTPQLNDYMMEGFYFLYKLRYQLNAPRLRALELSCRHEYLDKNTFTKDDEVVTYTPMLSLVFAGTYDAKLSLVGHINEYKLNIPNTTQYDSSKMLIQFQVAY</sequence>
<gene>
    <name evidence="1" type="ORF">I6U50_12845</name>
</gene>